<proteinExistence type="predicted"/>
<dbReference type="InterPro" id="IPR035223">
    <property type="entry name" value="DUF5335"/>
</dbReference>
<sequence>MGRTIEIPKQTWAVYFDNLNKRALSEPVRIEVENRDIGDQEMTRRLPLVGLDLETKGSEAGDIEVTVGDERQEFTHHIDNPTRVYLKVDDDGNIDCMEVEDQDNGKTLIFFEGSGVPAQIQQGSRGFEEPAPSM</sequence>
<evidence type="ECO:0000313" key="2">
    <source>
        <dbReference type="Proteomes" id="UP001207654"/>
    </source>
</evidence>
<dbReference type="EMBL" id="JAPNKA010000001">
    <property type="protein sequence ID" value="MCY1074899.1"/>
    <property type="molecule type" value="Genomic_DNA"/>
</dbReference>
<keyword evidence="2" id="KW-1185">Reference proteome</keyword>
<comment type="caution">
    <text evidence="1">The sequence shown here is derived from an EMBL/GenBank/DDBJ whole genome shotgun (WGS) entry which is preliminary data.</text>
</comment>
<reference evidence="1 2" key="1">
    <citation type="submission" date="2022-11" db="EMBL/GenBank/DDBJ databases">
        <title>Minimal conservation of predation-associated metabolite biosynthetic gene clusters underscores biosynthetic potential of Myxococcota including descriptions for ten novel species: Archangium lansinium sp. nov., Myxococcus landrumus sp. nov., Nannocystis bai.</title>
        <authorList>
            <person name="Ahearne A."/>
            <person name="Stevens C."/>
            <person name="Phillips K."/>
        </authorList>
    </citation>
    <scope>NUCLEOTIDE SEQUENCE [LARGE SCALE GENOMIC DNA]</scope>
    <source>
        <strain evidence="1 2">MIWBW</strain>
    </source>
</reference>
<dbReference type="Proteomes" id="UP001207654">
    <property type="component" value="Unassembled WGS sequence"/>
</dbReference>
<protein>
    <submittedName>
        <fullName evidence="1">DUF5335 domain-containing protein</fullName>
    </submittedName>
</protein>
<dbReference type="Pfam" id="PF17269">
    <property type="entry name" value="DUF5335"/>
    <property type="match status" value="1"/>
</dbReference>
<gene>
    <name evidence="1" type="ORF">OV287_10390</name>
</gene>
<name>A0ABT4A0T8_9BACT</name>
<dbReference type="RefSeq" id="WP_267533854.1">
    <property type="nucleotide sequence ID" value="NZ_JAPNKA010000001.1"/>
</dbReference>
<accession>A0ABT4A0T8</accession>
<organism evidence="1 2">
    <name type="scientific">Archangium lansingense</name>
    <dbReference type="NCBI Taxonomy" id="2995310"/>
    <lineage>
        <taxon>Bacteria</taxon>
        <taxon>Pseudomonadati</taxon>
        <taxon>Myxococcota</taxon>
        <taxon>Myxococcia</taxon>
        <taxon>Myxococcales</taxon>
        <taxon>Cystobacterineae</taxon>
        <taxon>Archangiaceae</taxon>
        <taxon>Archangium</taxon>
    </lineage>
</organism>
<evidence type="ECO:0000313" key="1">
    <source>
        <dbReference type="EMBL" id="MCY1074899.1"/>
    </source>
</evidence>